<dbReference type="AlphaFoldDB" id="A0A8S4QG08"/>
<evidence type="ECO:0000256" key="1">
    <source>
        <dbReference type="SAM" id="MobiDB-lite"/>
    </source>
</evidence>
<dbReference type="OrthoDB" id="7384832at2759"/>
<name>A0A8S4QG08_9NEOP</name>
<accession>A0A8S4QG08</accession>
<dbReference type="EMBL" id="CAKXAJ010005274">
    <property type="protein sequence ID" value="CAH2209094.1"/>
    <property type="molecule type" value="Genomic_DNA"/>
</dbReference>
<comment type="caution">
    <text evidence="2">The sequence shown here is derived from an EMBL/GenBank/DDBJ whole genome shotgun (WGS) entry which is preliminary data.</text>
</comment>
<proteinExistence type="predicted"/>
<feature type="compositionally biased region" description="Polar residues" evidence="1">
    <location>
        <begin position="125"/>
        <end position="138"/>
    </location>
</feature>
<protein>
    <submittedName>
        <fullName evidence="2">Jg25024 protein</fullName>
    </submittedName>
</protein>
<dbReference type="Proteomes" id="UP000838756">
    <property type="component" value="Unassembled WGS sequence"/>
</dbReference>
<gene>
    <name evidence="2" type="primary">jg25024</name>
    <name evidence="2" type="ORF">PAEG_LOCUS1496</name>
</gene>
<organism evidence="2 3">
    <name type="scientific">Pararge aegeria aegeria</name>
    <dbReference type="NCBI Taxonomy" id="348720"/>
    <lineage>
        <taxon>Eukaryota</taxon>
        <taxon>Metazoa</taxon>
        <taxon>Ecdysozoa</taxon>
        <taxon>Arthropoda</taxon>
        <taxon>Hexapoda</taxon>
        <taxon>Insecta</taxon>
        <taxon>Pterygota</taxon>
        <taxon>Neoptera</taxon>
        <taxon>Endopterygota</taxon>
        <taxon>Lepidoptera</taxon>
        <taxon>Glossata</taxon>
        <taxon>Ditrysia</taxon>
        <taxon>Papilionoidea</taxon>
        <taxon>Nymphalidae</taxon>
        <taxon>Satyrinae</taxon>
        <taxon>Satyrini</taxon>
        <taxon>Parargina</taxon>
        <taxon>Pararge</taxon>
    </lineage>
</organism>
<feature type="region of interest" description="Disordered" evidence="1">
    <location>
        <begin position="125"/>
        <end position="148"/>
    </location>
</feature>
<evidence type="ECO:0000313" key="2">
    <source>
        <dbReference type="EMBL" id="CAH2209094.1"/>
    </source>
</evidence>
<keyword evidence="3" id="KW-1185">Reference proteome</keyword>
<reference evidence="2" key="1">
    <citation type="submission" date="2022-03" db="EMBL/GenBank/DDBJ databases">
        <authorList>
            <person name="Lindestad O."/>
        </authorList>
    </citation>
    <scope>NUCLEOTIDE SEQUENCE</scope>
</reference>
<sequence length="172" mass="19130">MAGKFPRALCHLDCAAEGMNDEELSLRVQMRKVQRYIVPVGDITICGNRTHGLGLRKATAHCANRPSMSMLGVSQPDQIRNEKIRRRTKVTDIAQRVTKLKCQWARTGGLLGSNPLDPEQINATLVGSQRGGQTTSNESRGRSDHGDDDYLLNDITSSGVLEWRLKCYFFIA</sequence>
<evidence type="ECO:0000313" key="3">
    <source>
        <dbReference type="Proteomes" id="UP000838756"/>
    </source>
</evidence>